<organism evidence="2 3">
    <name type="scientific">Pseudomonas luteola</name>
    <dbReference type="NCBI Taxonomy" id="47886"/>
    <lineage>
        <taxon>Bacteria</taxon>
        <taxon>Pseudomonadati</taxon>
        <taxon>Pseudomonadota</taxon>
        <taxon>Gammaproteobacteria</taxon>
        <taxon>Pseudomonadales</taxon>
        <taxon>Pseudomonadaceae</taxon>
        <taxon>Pseudomonas</taxon>
    </lineage>
</organism>
<dbReference type="EMBL" id="UAUF01000009">
    <property type="protein sequence ID" value="SPZ03900.1"/>
    <property type="molecule type" value="Genomic_DNA"/>
</dbReference>
<dbReference type="RefSeq" id="WP_010795256.1">
    <property type="nucleotide sequence ID" value="NZ_FQYS01000001.1"/>
</dbReference>
<gene>
    <name evidence="2" type="ORF">NCTC11842_01241</name>
</gene>
<evidence type="ECO:0000313" key="3">
    <source>
        <dbReference type="Proteomes" id="UP000250443"/>
    </source>
</evidence>
<accession>A0A2X2EB91</accession>
<dbReference type="AlphaFoldDB" id="A0A2X2EB91"/>
<dbReference type="Pfam" id="PF14258">
    <property type="entry name" value="DUF4350"/>
    <property type="match status" value="1"/>
</dbReference>
<sequence>MTRRHSLWIILMVAVLLLTGLWAWKYITLAETLKDAGPSPEARNNPYLAAERFLKERSIIVQHSDSFSVLNGLPSTGHTLLLLAERDRMSPAQSQQVLDWASRGGHVVFVAEQLWDEQSKKSGDFLLDAIGVQQLLTRDLEDEETDQQDAEPAPAEKWAPLTKLYLENEQEPAYIGFDDEFHLYDSRNLAQSWANSEAATHMMQLPWGNGLITVMTDPWIWQNAHIGEYDNAWLLWYITQDSDVTLLYRADKESLVTLMARYFPETLAAAALLLALWLWQSAQRLGPQLPSPATGRRQLSEHLRASAEFIRRHAGLASLITLLQKDIQQHARRRHPGFERLPVAEQWQLLGRLARLSAHEISQSMRPLASEKLSPIDFTRRVAHLQRIRKAL</sequence>
<dbReference type="InterPro" id="IPR025646">
    <property type="entry name" value="DUF4350"/>
</dbReference>
<feature type="domain" description="DUF4350" evidence="1">
    <location>
        <begin position="41"/>
        <end position="238"/>
    </location>
</feature>
<reference evidence="2 3" key="1">
    <citation type="submission" date="2018-06" db="EMBL/GenBank/DDBJ databases">
        <authorList>
            <consortium name="Pathogen Informatics"/>
            <person name="Doyle S."/>
        </authorList>
    </citation>
    <scope>NUCLEOTIDE SEQUENCE [LARGE SCALE GENOMIC DNA]</scope>
    <source>
        <strain evidence="2 3">NCTC11842</strain>
    </source>
</reference>
<dbReference type="Proteomes" id="UP000250443">
    <property type="component" value="Unassembled WGS sequence"/>
</dbReference>
<evidence type="ECO:0000259" key="1">
    <source>
        <dbReference type="Pfam" id="PF14258"/>
    </source>
</evidence>
<evidence type="ECO:0000313" key="2">
    <source>
        <dbReference type="EMBL" id="SPZ03900.1"/>
    </source>
</evidence>
<name>A0A2X2EB91_PSELU</name>
<protein>
    <recommendedName>
        <fullName evidence="1">DUF4350 domain-containing protein</fullName>
    </recommendedName>
</protein>
<proteinExistence type="predicted"/>